<dbReference type="AlphaFoldDB" id="A0A916VYU9"/>
<keyword evidence="3 9" id="KW-0963">Cytoplasm</keyword>
<dbReference type="GO" id="GO:0006633">
    <property type="term" value="P:fatty acid biosynthetic process"/>
    <property type="evidence" value="ECO:0007669"/>
    <property type="project" value="UniProtKB-UniRule"/>
</dbReference>
<comment type="function">
    <text evidence="8 9">Involved in unsaturated fatty acids biosynthesis. Catalyzes the dehydration of short chain beta-hydroxyacyl-ACPs and long chain saturated and unsaturated beta-hydroxyacyl-ACPs.</text>
</comment>
<dbReference type="PANTHER" id="PTHR30272:SF1">
    <property type="entry name" value="3-HYDROXYACYL-[ACYL-CARRIER-PROTEIN] DEHYDRATASE"/>
    <property type="match status" value="1"/>
</dbReference>
<evidence type="ECO:0000256" key="4">
    <source>
        <dbReference type="ARBA" id="ARBA00022516"/>
    </source>
</evidence>
<evidence type="ECO:0000313" key="11">
    <source>
        <dbReference type="Proteomes" id="UP000636264"/>
    </source>
</evidence>
<evidence type="ECO:0000256" key="8">
    <source>
        <dbReference type="ARBA" id="ARBA00025049"/>
    </source>
</evidence>
<dbReference type="GO" id="GO:0016020">
    <property type="term" value="C:membrane"/>
    <property type="evidence" value="ECO:0007669"/>
    <property type="project" value="GOC"/>
</dbReference>
<dbReference type="InterPro" id="IPR013114">
    <property type="entry name" value="FabA_FabZ"/>
</dbReference>
<dbReference type="RefSeq" id="WP_188719303.1">
    <property type="nucleotide sequence ID" value="NZ_BMIF01000001.1"/>
</dbReference>
<keyword evidence="11" id="KW-1185">Reference proteome</keyword>
<dbReference type="Gene3D" id="3.10.129.10">
    <property type="entry name" value="Hotdog Thioesterase"/>
    <property type="match status" value="1"/>
</dbReference>
<gene>
    <name evidence="9 10" type="primary">fabZ</name>
    <name evidence="10" type="ORF">GCM10011385_04520</name>
</gene>
<dbReference type="GO" id="GO:0005737">
    <property type="term" value="C:cytoplasm"/>
    <property type="evidence" value="ECO:0007669"/>
    <property type="project" value="UniProtKB-SubCell"/>
</dbReference>
<evidence type="ECO:0000313" key="10">
    <source>
        <dbReference type="EMBL" id="GGA54059.1"/>
    </source>
</evidence>
<reference evidence="10" key="1">
    <citation type="journal article" date="2014" name="Int. J. Syst. Evol. Microbiol.">
        <title>Complete genome sequence of Corynebacterium casei LMG S-19264T (=DSM 44701T), isolated from a smear-ripened cheese.</title>
        <authorList>
            <consortium name="US DOE Joint Genome Institute (JGI-PGF)"/>
            <person name="Walter F."/>
            <person name="Albersmeier A."/>
            <person name="Kalinowski J."/>
            <person name="Ruckert C."/>
        </authorList>
    </citation>
    <scope>NUCLEOTIDE SEQUENCE</scope>
    <source>
        <strain evidence="10">CGMCC 1.15320</strain>
    </source>
</reference>
<evidence type="ECO:0000256" key="2">
    <source>
        <dbReference type="ARBA" id="ARBA00009174"/>
    </source>
</evidence>
<evidence type="ECO:0000256" key="9">
    <source>
        <dbReference type="HAMAP-Rule" id="MF_00406"/>
    </source>
</evidence>
<dbReference type="InterPro" id="IPR010084">
    <property type="entry name" value="FabZ"/>
</dbReference>
<dbReference type="GO" id="GO:0009245">
    <property type="term" value="P:lipid A biosynthetic process"/>
    <property type="evidence" value="ECO:0007669"/>
    <property type="project" value="UniProtKB-UniRule"/>
</dbReference>
<comment type="subcellular location">
    <subcellularLocation>
        <location evidence="1 9">Cytoplasm</location>
    </subcellularLocation>
</comment>
<accession>A0A916VYU9</accession>
<keyword evidence="7 9" id="KW-0456">Lyase</keyword>
<dbReference type="FunFam" id="3.10.129.10:FF:000001">
    <property type="entry name" value="3-hydroxyacyl-[acyl-carrier-protein] dehydratase FabZ"/>
    <property type="match status" value="1"/>
</dbReference>
<dbReference type="PANTHER" id="PTHR30272">
    <property type="entry name" value="3-HYDROXYACYL-[ACYL-CARRIER-PROTEIN] DEHYDRATASE"/>
    <property type="match status" value="1"/>
</dbReference>
<keyword evidence="6 9" id="KW-0443">Lipid metabolism</keyword>
<dbReference type="HAMAP" id="MF_00406">
    <property type="entry name" value="FabZ"/>
    <property type="match status" value="1"/>
</dbReference>
<comment type="similarity">
    <text evidence="2 9">Belongs to the thioester dehydratase family. FabZ subfamily.</text>
</comment>
<dbReference type="CDD" id="cd01288">
    <property type="entry name" value="FabZ"/>
    <property type="match status" value="1"/>
</dbReference>
<dbReference type="GO" id="GO:0019171">
    <property type="term" value="F:(3R)-hydroxyacyl-[acyl-carrier-protein] dehydratase activity"/>
    <property type="evidence" value="ECO:0007669"/>
    <property type="project" value="UniProtKB-EC"/>
</dbReference>
<dbReference type="InterPro" id="IPR029069">
    <property type="entry name" value="HotDog_dom_sf"/>
</dbReference>
<dbReference type="NCBIfam" id="TIGR01750">
    <property type="entry name" value="fabZ"/>
    <property type="match status" value="1"/>
</dbReference>
<name>A0A916VYU9_9HYPH</name>
<evidence type="ECO:0000256" key="1">
    <source>
        <dbReference type="ARBA" id="ARBA00004496"/>
    </source>
</evidence>
<evidence type="ECO:0000256" key="7">
    <source>
        <dbReference type="ARBA" id="ARBA00023239"/>
    </source>
</evidence>
<comment type="caution">
    <text evidence="10">The sequence shown here is derived from an EMBL/GenBank/DDBJ whole genome shotgun (WGS) entry which is preliminary data.</text>
</comment>
<protein>
    <recommendedName>
        <fullName evidence="9">3-hydroxyacyl-[acyl-carrier-protein] dehydratase FabZ</fullName>
        <ecNumber evidence="9">4.2.1.59</ecNumber>
    </recommendedName>
    <alternativeName>
        <fullName evidence="9">(3R)-hydroxymyristoyl-[acyl-carrier-protein] dehydratase</fullName>
        <shortName evidence="9">(3R)-hydroxymyristoyl-ACP dehydrase</shortName>
    </alternativeName>
    <alternativeName>
        <fullName evidence="9">Beta-hydroxyacyl-ACP dehydratase</fullName>
    </alternativeName>
</protein>
<evidence type="ECO:0000256" key="3">
    <source>
        <dbReference type="ARBA" id="ARBA00022490"/>
    </source>
</evidence>
<dbReference type="Pfam" id="PF07977">
    <property type="entry name" value="FabA"/>
    <property type="match status" value="1"/>
</dbReference>
<keyword evidence="4 9" id="KW-0444">Lipid biosynthesis</keyword>
<proteinExistence type="inferred from homology"/>
<dbReference type="EC" id="4.2.1.59" evidence="9"/>
<reference evidence="10" key="2">
    <citation type="submission" date="2020-09" db="EMBL/GenBank/DDBJ databases">
        <authorList>
            <person name="Sun Q."/>
            <person name="Zhou Y."/>
        </authorList>
    </citation>
    <scope>NUCLEOTIDE SEQUENCE</scope>
    <source>
        <strain evidence="10">CGMCC 1.15320</strain>
    </source>
</reference>
<organism evidence="10 11">
    <name type="scientific">Nitratireductor aestuarii</name>
    <dbReference type="NCBI Taxonomy" id="1735103"/>
    <lineage>
        <taxon>Bacteria</taxon>
        <taxon>Pseudomonadati</taxon>
        <taxon>Pseudomonadota</taxon>
        <taxon>Alphaproteobacteria</taxon>
        <taxon>Hyphomicrobiales</taxon>
        <taxon>Phyllobacteriaceae</taxon>
        <taxon>Nitratireductor</taxon>
    </lineage>
</organism>
<dbReference type="Proteomes" id="UP000636264">
    <property type="component" value="Unassembled WGS sequence"/>
</dbReference>
<dbReference type="NCBIfam" id="NF000582">
    <property type="entry name" value="PRK00006.1"/>
    <property type="match status" value="1"/>
</dbReference>
<sequence length="161" mass="17525">MVEEAPKALDSVDIAKLLRLLPHRYPFLLVDKIIEIDGDNSAIGIKNVTINEPHFQGHFPEKPVMPGVLIIEAMAQTAGAICINNAGANTPSVVYFMTIDGAKFRKPVLPGDRLELHVKKLKQRSGIWKFECEAIVDGAKVAEAVISALMTPKEEPETAAA</sequence>
<dbReference type="EMBL" id="BMIF01000001">
    <property type="protein sequence ID" value="GGA54059.1"/>
    <property type="molecule type" value="Genomic_DNA"/>
</dbReference>
<feature type="active site" evidence="9">
    <location>
        <position position="58"/>
    </location>
</feature>
<evidence type="ECO:0000256" key="5">
    <source>
        <dbReference type="ARBA" id="ARBA00022556"/>
    </source>
</evidence>
<comment type="catalytic activity">
    <reaction evidence="9">
        <text>a (3R)-hydroxyacyl-[ACP] = a (2E)-enoyl-[ACP] + H2O</text>
        <dbReference type="Rhea" id="RHEA:13097"/>
        <dbReference type="Rhea" id="RHEA-COMP:9925"/>
        <dbReference type="Rhea" id="RHEA-COMP:9945"/>
        <dbReference type="ChEBI" id="CHEBI:15377"/>
        <dbReference type="ChEBI" id="CHEBI:78784"/>
        <dbReference type="ChEBI" id="CHEBI:78827"/>
        <dbReference type="EC" id="4.2.1.59"/>
    </reaction>
</comment>
<evidence type="ECO:0000256" key="6">
    <source>
        <dbReference type="ARBA" id="ARBA00023098"/>
    </source>
</evidence>
<keyword evidence="5 9" id="KW-0441">Lipid A biosynthesis</keyword>
<dbReference type="SUPFAM" id="SSF54637">
    <property type="entry name" value="Thioesterase/thiol ester dehydrase-isomerase"/>
    <property type="match status" value="1"/>
</dbReference>